<sequence length="253" mass="29094">MIDIHCHILPKIDDGTSNMEEAIMMARQAVKDGIHHIVATPHHRAHRFINERDTIIEAVKQLSQQLEIHNIPLHIYPGQEVRTYSDLLLDYENGLLQSLNNSRYMLVEFPSSHVPDLAEELLYELSLIGIVPIIAHPERNKELANDSTRLRDFVRDGALAQMTTNSITGQLGKNIQKISLTMCKEGLVHFIATDAHNVQTRPCILSEAYQFIHKQLGSKFVDYYQNNAKLLLHNEAIEQELPLVAKRSWYRFW</sequence>
<dbReference type="Gene3D" id="3.20.20.140">
    <property type="entry name" value="Metal-dependent hydrolases"/>
    <property type="match status" value="1"/>
</dbReference>
<name>A0A9J6ZDN0_9BACL</name>
<dbReference type="InterPro" id="IPR016195">
    <property type="entry name" value="Pol/histidinol_Pase-like"/>
</dbReference>
<accession>A0A9J6ZDN0</accession>
<dbReference type="SUPFAM" id="SSF89550">
    <property type="entry name" value="PHP domain-like"/>
    <property type="match status" value="1"/>
</dbReference>
<dbReference type="GO" id="GO:0030145">
    <property type="term" value="F:manganese ion binding"/>
    <property type="evidence" value="ECO:0007669"/>
    <property type="project" value="UniProtKB-UniRule"/>
</dbReference>
<gene>
    <name evidence="6" type="ORF">NAG76_19665</name>
</gene>
<proteinExistence type="inferred from homology"/>
<dbReference type="EMBL" id="CP097899">
    <property type="protein sequence ID" value="URN94016.1"/>
    <property type="molecule type" value="Genomic_DNA"/>
</dbReference>
<dbReference type="EC" id="3.1.3.48" evidence="5"/>
<evidence type="ECO:0000256" key="2">
    <source>
        <dbReference type="ARBA" id="ARBA00022801"/>
    </source>
</evidence>
<evidence type="ECO:0000313" key="6">
    <source>
        <dbReference type="EMBL" id="URN94016.1"/>
    </source>
</evidence>
<dbReference type="InterPro" id="IPR016667">
    <property type="entry name" value="Caps_polysacc_synth_CpsB/CapC"/>
</dbReference>
<evidence type="ECO:0000256" key="1">
    <source>
        <dbReference type="ARBA" id="ARBA00005750"/>
    </source>
</evidence>
<keyword evidence="3 5" id="KW-0904">Protein phosphatase</keyword>
<dbReference type="Proteomes" id="UP001056756">
    <property type="component" value="Chromosome"/>
</dbReference>
<evidence type="ECO:0000256" key="5">
    <source>
        <dbReference type="PIRNR" id="PIRNR016557"/>
    </source>
</evidence>
<dbReference type="PANTHER" id="PTHR39181">
    <property type="entry name" value="TYROSINE-PROTEIN PHOSPHATASE YWQE"/>
    <property type="match status" value="1"/>
</dbReference>
<evidence type="ECO:0000256" key="4">
    <source>
        <dbReference type="ARBA" id="ARBA00051722"/>
    </source>
</evidence>
<protein>
    <recommendedName>
        <fullName evidence="5">Tyrosine-protein phosphatase</fullName>
        <ecNumber evidence="5">3.1.3.48</ecNumber>
    </recommendedName>
</protein>
<keyword evidence="2 5" id="KW-0378">Hydrolase</keyword>
<evidence type="ECO:0000313" key="7">
    <source>
        <dbReference type="Proteomes" id="UP001056756"/>
    </source>
</evidence>
<dbReference type="Pfam" id="PF19567">
    <property type="entry name" value="CpsB_CapC"/>
    <property type="match status" value="1"/>
</dbReference>
<dbReference type="GO" id="GO:0004725">
    <property type="term" value="F:protein tyrosine phosphatase activity"/>
    <property type="evidence" value="ECO:0007669"/>
    <property type="project" value="UniProtKB-UniRule"/>
</dbReference>
<dbReference type="PANTHER" id="PTHR39181:SF1">
    <property type="entry name" value="TYROSINE-PROTEIN PHOSPHATASE YWQE"/>
    <property type="match status" value="1"/>
</dbReference>
<evidence type="ECO:0000256" key="3">
    <source>
        <dbReference type="ARBA" id="ARBA00022912"/>
    </source>
</evidence>
<organism evidence="6 7">
    <name type="scientific">Candidatus Pristimantibacillus lignocellulolyticus</name>
    <dbReference type="NCBI Taxonomy" id="2994561"/>
    <lineage>
        <taxon>Bacteria</taxon>
        <taxon>Bacillati</taxon>
        <taxon>Bacillota</taxon>
        <taxon>Bacilli</taxon>
        <taxon>Bacillales</taxon>
        <taxon>Paenibacillaceae</taxon>
        <taxon>Candidatus Pristimantibacillus</taxon>
    </lineage>
</organism>
<dbReference type="AlphaFoldDB" id="A0A9J6ZDN0"/>
<comment type="catalytic activity">
    <reaction evidence="4 5">
        <text>O-phospho-L-tyrosyl-[protein] + H2O = L-tyrosyl-[protein] + phosphate</text>
        <dbReference type="Rhea" id="RHEA:10684"/>
        <dbReference type="Rhea" id="RHEA-COMP:10136"/>
        <dbReference type="Rhea" id="RHEA-COMP:20101"/>
        <dbReference type="ChEBI" id="CHEBI:15377"/>
        <dbReference type="ChEBI" id="CHEBI:43474"/>
        <dbReference type="ChEBI" id="CHEBI:46858"/>
        <dbReference type="ChEBI" id="CHEBI:61978"/>
        <dbReference type="EC" id="3.1.3.48"/>
    </reaction>
</comment>
<comment type="similarity">
    <text evidence="1 5">Belongs to the metallo-dependent hydrolases superfamily. CpsB/CapC family.</text>
</comment>
<dbReference type="PIRSF" id="PIRSF016557">
    <property type="entry name" value="Caps_synth_CpsB"/>
    <property type="match status" value="1"/>
</dbReference>
<reference evidence="6" key="1">
    <citation type="submission" date="2022-05" db="EMBL/GenBank/DDBJ databases">
        <title>Novel bacterial taxa in a minimal lignocellulolytic consortium and its capacity to transform plastics disclosed by genome-resolved metagenomics.</title>
        <authorList>
            <person name="Rodriguez C.A.D."/>
            <person name="Diaz-Garcia L."/>
            <person name="Herrera K."/>
            <person name="Tarazona N.A."/>
            <person name="Sproer C."/>
            <person name="Overmann J."/>
            <person name="Jimenez D.J."/>
        </authorList>
    </citation>
    <scope>NUCLEOTIDE SEQUENCE</scope>
    <source>
        <strain evidence="6">MAG5</strain>
    </source>
</reference>
<dbReference type="KEGG" id="plig:NAG76_19665"/>